<dbReference type="Proteomes" id="UP000030645">
    <property type="component" value="Unassembled WGS sequence"/>
</dbReference>
<evidence type="ECO:0000313" key="1">
    <source>
        <dbReference type="EMBL" id="EXB51208.1"/>
    </source>
</evidence>
<organism evidence="1 2">
    <name type="scientific">Morus notabilis</name>
    <dbReference type="NCBI Taxonomy" id="981085"/>
    <lineage>
        <taxon>Eukaryota</taxon>
        <taxon>Viridiplantae</taxon>
        <taxon>Streptophyta</taxon>
        <taxon>Embryophyta</taxon>
        <taxon>Tracheophyta</taxon>
        <taxon>Spermatophyta</taxon>
        <taxon>Magnoliopsida</taxon>
        <taxon>eudicotyledons</taxon>
        <taxon>Gunneridae</taxon>
        <taxon>Pentapetalae</taxon>
        <taxon>rosids</taxon>
        <taxon>fabids</taxon>
        <taxon>Rosales</taxon>
        <taxon>Moraceae</taxon>
        <taxon>Moreae</taxon>
        <taxon>Morus</taxon>
    </lineage>
</organism>
<dbReference type="EMBL" id="KE344035">
    <property type="protein sequence ID" value="EXB51208.1"/>
    <property type="molecule type" value="Genomic_DNA"/>
</dbReference>
<protein>
    <submittedName>
        <fullName evidence="1">Uncharacterized protein</fullName>
    </submittedName>
</protein>
<reference evidence="2" key="1">
    <citation type="submission" date="2013-01" db="EMBL/GenBank/DDBJ databases">
        <title>Draft Genome Sequence of a Mulberry Tree, Morus notabilis C.K. Schneid.</title>
        <authorList>
            <person name="He N."/>
            <person name="Zhao S."/>
        </authorList>
    </citation>
    <scope>NUCLEOTIDE SEQUENCE</scope>
</reference>
<sequence>MGVRSECGPRYAHGCVLSYLFLHGGGRDGSCSLHRSIGSSSLSVHVEKKEWLKRVVCRQRRQKKVGGEEVDGEEKEAWFARLFIQLYVE</sequence>
<name>W9QR89_9ROSA</name>
<evidence type="ECO:0000313" key="2">
    <source>
        <dbReference type="Proteomes" id="UP000030645"/>
    </source>
</evidence>
<gene>
    <name evidence="1" type="ORF">L484_019199</name>
</gene>
<accession>W9QR89</accession>
<keyword evidence="2" id="KW-1185">Reference proteome</keyword>
<dbReference type="AlphaFoldDB" id="W9QR89"/>
<proteinExistence type="predicted"/>